<comment type="similarity">
    <text evidence="1">Belongs to the eukaryotic ribosomal protein eS19 family.</text>
</comment>
<dbReference type="GO" id="GO:0000028">
    <property type="term" value="P:ribosomal small subunit assembly"/>
    <property type="evidence" value="ECO:0007669"/>
    <property type="project" value="TreeGrafter"/>
</dbReference>
<feature type="compositionally biased region" description="Basic and acidic residues" evidence="4">
    <location>
        <begin position="1"/>
        <end position="19"/>
    </location>
</feature>
<organism evidence="5 6">
    <name type="scientific">Trichosporon asahii var. asahii (strain ATCC 90039 / CBS 2479 / JCM 2466 / KCTC 7840 / NBRC 103889/ NCYC 2677 / UAMH 7654)</name>
    <name type="common">Yeast</name>
    <dbReference type="NCBI Taxonomy" id="1186058"/>
    <lineage>
        <taxon>Eukaryota</taxon>
        <taxon>Fungi</taxon>
        <taxon>Dikarya</taxon>
        <taxon>Basidiomycota</taxon>
        <taxon>Agaricomycotina</taxon>
        <taxon>Tremellomycetes</taxon>
        <taxon>Trichosporonales</taxon>
        <taxon>Trichosporonaceae</taxon>
        <taxon>Trichosporon</taxon>
    </lineage>
</organism>
<dbReference type="Proteomes" id="UP000002748">
    <property type="component" value="Unassembled WGS sequence"/>
</dbReference>
<evidence type="ECO:0000256" key="3">
    <source>
        <dbReference type="ARBA" id="ARBA00023274"/>
    </source>
</evidence>
<dbReference type="InterPro" id="IPR018277">
    <property type="entry name" value="Ribosomal_eS19_CS"/>
</dbReference>
<dbReference type="VEuPathDB" id="FungiDB:A1Q1_02751"/>
<dbReference type="AlphaFoldDB" id="J5TTA4"/>
<feature type="region of interest" description="Disordered" evidence="4">
    <location>
        <begin position="1"/>
        <end position="27"/>
    </location>
</feature>
<evidence type="ECO:0000313" key="6">
    <source>
        <dbReference type="Proteomes" id="UP000002748"/>
    </source>
</evidence>
<protein>
    <submittedName>
        <fullName evidence="5">Ribosomal protein S19</fullName>
    </submittedName>
</protein>
<feature type="compositionally biased region" description="Acidic residues" evidence="4">
    <location>
        <begin position="265"/>
        <end position="284"/>
    </location>
</feature>
<feature type="region of interest" description="Disordered" evidence="4">
    <location>
        <begin position="116"/>
        <end position="155"/>
    </location>
</feature>
<dbReference type="GO" id="GO:0006412">
    <property type="term" value="P:translation"/>
    <property type="evidence" value="ECO:0007669"/>
    <property type="project" value="InterPro"/>
</dbReference>
<dbReference type="Pfam" id="PF01090">
    <property type="entry name" value="Ribosomal_S19e"/>
    <property type="match status" value="2"/>
</dbReference>
<dbReference type="PANTHER" id="PTHR11710">
    <property type="entry name" value="40S RIBOSOMAL PROTEIN S19"/>
    <property type="match status" value="1"/>
</dbReference>
<evidence type="ECO:0000256" key="4">
    <source>
        <dbReference type="SAM" id="MobiDB-lite"/>
    </source>
</evidence>
<dbReference type="EMBL" id="ALBS01000020">
    <property type="protein sequence ID" value="EJT52701.1"/>
    <property type="molecule type" value="Genomic_DNA"/>
</dbReference>
<dbReference type="InterPro" id="IPR036390">
    <property type="entry name" value="WH_DNA-bd_sf"/>
</dbReference>
<feature type="compositionally biased region" description="Basic residues" evidence="4">
    <location>
        <begin position="202"/>
        <end position="213"/>
    </location>
</feature>
<name>J5TTA4_TRIAS</name>
<reference evidence="5 6" key="1">
    <citation type="journal article" date="2012" name="Eukaryot. Cell">
        <title>Draft genome sequence of CBS 2479, the standard type strain of Trichosporon asahii.</title>
        <authorList>
            <person name="Yang R.Y."/>
            <person name="Li H.T."/>
            <person name="Zhu H."/>
            <person name="Zhou G.P."/>
            <person name="Wang M."/>
            <person name="Wang L."/>
        </authorList>
    </citation>
    <scope>NUCLEOTIDE SEQUENCE [LARGE SCALE GENOMIC DNA]</scope>
    <source>
        <strain evidence="6">ATCC 90039 / CBS 2479 / JCM 2466 / KCTC 7840 / NCYC 2677 / UAMH 7654</strain>
    </source>
</reference>
<dbReference type="HOGENOM" id="CLU_980678_0_0_1"/>
<evidence type="ECO:0000256" key="1">
    <source>
        <dbReference type="ARBA" id="ARBA00010014"/>
    </source>
</evidence>
<evidence type="ECO:0000256" key="2">
    <source>
        <dbReference type="ARBA" id="ARBA00022980"/>
    </source>
</evidence>
<gene>
    <name evidence="5" type="ORF">A1Q1_02751</name>
</gene>
<sequence>MHELDPEPRKSDFGGRPRGDPGLWASAGQAAAAVPGVRDVSAEDFIKAYSSHLKRSGKLDIPTWVDVVKTGPQKELAPYDPDWFYVRAGEYDERQQQEGRKSDWNGRNWDRQKMDRESIESFQQPDRLDRVHDGSAQDEENERRRARDLDDDDVEGGEDCWICWTATEVWSGWGGTNPPAAVARHIYLRKHVGVGALAKLHGTKHRRGVKPGHHRDSATGVERNVVQALEKIGVLEAHPDGGRKISQDGMRDLDRIATAVLEAQREEEEEESEEESEEEAEDDE</sequence>
<dbReference type="GO" id="GO:0022627">
    <property type="term" value="C:cytosolic small ribosomal subunit"/>
    <property type="evidence" value="ECO:0007669"/>
    <property type="project" value="TreeGrafter"/>
</dbReference>
<accession>J5TTA4</accession>
<dbReference type="PROSITE" id="PS00628">
    <property type="entry name" value="RIBOSOMAL_S19E"/>
    <property type="match status" value="1"/>
</dbReference>
<comment type="caution">
    <text evidence="5">The sequence shown here is derived from an EMBL/GenBank/DDBJ whole genome shotgun (WGS) entry which is preliminary data.</text>
</comment>
<dbReference type="SMART" id="SM01413">
    <property type="entry name" value="Ribosomal_S19e"/>
    <property type="match status" value="1"/>
</dbReference>
<dbReference type="InterPro" id="IPR036388">
    <property type="entry name" value="WH-like_DNA-bd_sf"/>
</dbReference>
<evidence type="ECO:0000313" key="5">
    <source>
        <dbReference type="EMBL" id="EJT52701.1"/>
    </source>
</evidence>
<feature type="region of interest" description="Disordered" evidence="4">
    <location>
        <begin position="261"/>
        <end position="284"/>
    </location>
</feature>
<dbReference type="GO" id="GO:0003723">
    <property type="term" value="F:RNA binding"/>
    <property type="evidence" value="ECO:0007669"/>
    <property type="project" value="TreeGrafter"/>
</dbReference>
<feature type="region of interest" description="Disordered" evidence="4">
    <location>
        <begin position="92"/>
        <end position="111"/>
    </location>
</feature>
<dbReference type="GeneID" id="25986264"/>
<dbReference type="FunFam" id="1.10.10.10:FF:000118">
    <property type="entry name" value="40S ribosomal protein S19"/>
    <property type="match status" value="1"/>
</dbReference>
<dbReference type="SUPFAM" id="SSF46785">
    <property type="entry name" value="Winged helix' DNA-binding domain"/>
    <property type="match status" value="2"/>
</dbReference>
<dbReference type="PANTHER" id="PTHR11710:SF0">
    <property type="entry name" value="40S RIBOSOMAL PROTEIN S19"/>
    <property type="match status" value="1"/>
</dbReference>
<feature type="compositionally biased region" description="Basic and acidic residues" evidence="4">
    <location>
        <begin position="126"/>
        <end position="148"/>
    </location>
</feature>
<dbReference type="OrthoDB" id="428974at2759"/>
<proteinExistence type="inferred from homology"/>
<dbReference type="RefSeq" id="XP_014184138.1">
    <property type="nucleotide sequence ID" value="XM_014328663.1"/>
</dbReference>
<keyword evidence="2 5" id="KW-0689">Ribosomal protein</keyword>
<keyword evidence="3" id="KW-0687">Ribonucleoprotein</keyword>
<dbReference type="InterPro" id="IPR001266">
    <property type="entry name" value="Ribosomal_eS19"/>
</dbReference>
<dbReference type="GO" id="GO:0003735">
    <property type="term" value="F:structural constituent of ribosome"/>
    <property type="evidence" value="ECO:0007669"/>
    <property type="project" value="InterPro"/>
</dbReference>
<dbReference type="KEGG" id="tasa:A1Q1_02751"/>
<feature type="region of interest" description="Disordered" evidence="4">
    <location>
        <begin position="202"/>
        <end position="221"/>
    </location>
</feature>
<dbReference type="Gene3D" id="1.10.10.10">
    <property type="entry name" value="Winged helix-like DNA-binding domain superfamily/Winged helix DNA-binding domain"/>
    <property type="match status" value="1"/>
</dbReference>